<dbReference type="InterPro" id="IPR017896">
    <property type="entry name" value="4Fe4S_Fe-S-bd"/>
</dbReference>
<dbReference type="Gene3D" id="3.40.1410.10">
    <property type="entry name" value="Chorismate lyase-like"/>
    <property type="match status" value="1"/>
</dbReference>
<dbReference type="SUPFAM" id="SSF46785">
    <property type="entry name" value="Winged helix' DNA-binding domain"/>
    <property type="match status" value="1"/>
</dbReference>
<dbReference type="InterPro" id="IPR011663">
    <property type="entry name" value="UTRA"/>
</dbReference>
<dbReference type="PRINTS" id="PR00035">
    <property type="entry name" value="HTHGNTR"/>
</dbReference>
<accession>A0ABW2TLR9</accession>
<keyword evidence="2" id="KW-0408">Iron</keyword>
<evidence type="ECO:0000256" key="1">
    <source>
        <dbReference type="ARBA" id="ARBA00022723"/>
    </source>
</evidence>
<dbReference type="Gene3D" id="1.10.10.10">
    <property type="entry name" value="Winged helix-like DNA-binding domain superfamily/Winged helix DNA-binding domain"/>
    <property type="match status" value="1"/>
</dbReference>
<feature type="compositionally biased region" description="Low complexity" evidence="7">
    <location>
        <begin position="259"/>
        <end position="268"/>
    </location>
</feature>
<dbReference type="PANTHER" id="PTHR44846:SF17">
    <property type="entry name" value="GNTR-FAMILY TRANSCRIPTIONAL REGULATOR"/>
    <property type="match status" value="1"/>
</dbReference>
<evidence type="ECO:0000259" key="9">
    <source>
        <dbReference type="PROSITE" id="PS51379"/>
    </source>
</evidence>
<dbReference type="InterPro" id="IPR000524">
    <property type="entry name" value="Tscrpt_reg_HTH_GntR"/>
</dbReference>
<dbReference type="InterPro" id="IPR036390">
    <property type="entry name" value="WH_DNA-bd_sf"/>
</dbReference>
<keyword evidence="5" id="KW-0238">DNA-binding</keyword>
<sequence length="368" mass="39925">MSSPRTSDARRLRADRARQVADVIRRQVLGRAYPDGVLPDELFLAAEFSVSRNTVRAALDLLREEGLIERSPGVGTVVVSEKYPHGLDRLMGLAETLREHGGITNDVRAAGPVRAPTAVARRLGVADGAEVVYIERLRRLDGLPLSLDQTYLPMDIGAPLLADDLPGRDIFGLIEQHTGQSLGSASVELEAVNADLHSAAVLEVPRGAALMVLERLTRLADGRPVDLEFIRMRGDRLTMSAELHRGRGERRAPLPPARRPAQAGQRPLSLSDPAPPARRPGRRAAHPCPKGPPVALVNHRADVPVTIDESLCITGCRLCVDMCPLDSLAIDPETGKAHMHVDECWYCGPCAARCPTGAVEINMPYLLR</sequence>
<dbReference type="PROSITE" id="PS51379">
    <property type="entry name" value="4FE4S_FER_2"/>
    <property type="match status" value="2"/>
</dbReference>
<dbReference type="PROSITE" id="PS50949">
    <property type="entry name" value="HTH_GNTR"/>
    <property type="match status" value="1"/>
</dbReference>
<keyword evidence="1" id="KW-0479">Metal-binding</keyword>
<feature type="domain" description="HTH gntR-type" evidence="8">
    <location>
        <begin position="14"/>
        <end position="81"/>
    </location>
</feature>
<dbReference type="PROSITE" id="PS00198">
    <property type="entry name" value="4FE4S_FER_1"/>
    <property type="match status" value="1"/>
</dbReference>
<comment type="caution">
    <text evidence="10">The sequence shown here is derived from an EMBL/GenBank/DDBJ whole genome shotgun (WGS) entry which is preliminary data.</text>
</comment>
<dbReference type="Pfam" id="PF12838">
    <property type="entry name" value="Fer4_7"/>
    <property type="match status" value="1"/>
</dbReference>
<feature type="domain" description="4Fe-4S ferredoxin-type" evidence="9">
    <location>
        <begin position="335"/>
        <end position="364"/>
    </location>
</feature>
<keyword evidence="3" id="KW-0411">Iron-sulfur</keyword>
<evidence type="ECO:0000259" key="8">
    <source>
        <dbReference type="PROSITE" id="PS50949"/>
    </source>
</evidence>
<dbReference type="SUPFAM" id="SSF64288">
    <property type="entry name" value="Chorismate lyase-like"/>
    <property type="match status" value="1"/>
</dbReference>
<organism evidence="10 11">
    <name type="scientific">Actinokineospora soli</name>
    <dbReference type="NCBI Taxonomy" id="1048753"/>
    <lineage>
        <taxon>Bacteria</taxon>
        <taxon>Bacillati</taxon>
        <taxon>Actinomycetota</taxon>
        <taxon>Actinomycetes</taxon>
        <taxon>Pseudonocardiales</taxon>
        <taxon>Pseudonocardiaceae</taxon>
        <taxon>Actinokineospora</taxon>
    </lineage>
</organism>
<proteinExistence type="predicted"/>
<dbReference type="Gene3D" id="3.30.70.20">
    <property type="match status" value="1"/>
</dbReference>
<dbReference type="InterPro" id="IPR028978">
    <property type="entry name" value="Chorismate_lyase_/UTRA_dom_sf"/>
</dbReference>
<evidence type="ECO:0000313" key="10">
    <source>
        <dbReference type="EMBL" id="MFC7614461.1"/>
    </source>
</evidence>
<evidence type="ECO:0000256" key="5">
    <source>
        <dbReference type="ARBA" id="ARBA00023125"/>
    </source>
</evidence>
<feature type="compositionally biased region" description="Basic and acidic residues" evidence="7">
    <location>
        <begin position="241"/>
        <end position="252"/>
    </location>
</feature>
<feature type="region of interest" description="Disordered" evidence="7">
    <location>
        <begin position="241"/>
        <end position="291"/>
    </location>
</feature>
<evidence type="ECO:0000256" key="4">
    <source>
        <dbReference type="ARBA" id="ARBA00023015"/>
    </source>
</evidence>
<reference evidence="11" key="1">
    <citation type="journal article" date="2019" name="Int. J. Syst. Evol. Microbiol.">
        <title>The Global Catalogue of Microorganisms (GCM) 10K type strain sequencing project: providing services to taxonomists for standard genome sequencing and annotation.</title>
        <authorList>
            <consortium name="The Broad Institute Genomics Platform"/>
            <consortium name="The Broad Institute Genome Sequencing Center for Infectious Disease"/>
            <person name="Wu L."/>
            <person name="Ma J."/>
        </authorList>
    </citation>
    <scope>NUCLEOTIDE SEQUENCE [LARGE SCALE GENOMIC DNA]</scope>
    <source>
        <strain evidence="11">JCM 17695</strain>
    </source>
</reference>
<evidence type="ECO:0000256" key="7">
    <source>
        <dbReference type="SAM" id="MobiDB-lite"/>
    </source>
</evidence>
<dbReference type="InterPro" id="IPR017900">
    <property type="entry name" value="4Fe4S_Fe_S_CS"/>
</dbReference>
<name>A0ABW2TLR9_9PSEU</name>
<dbReference type="InterPro" id="IPR036388">
    <property type="entry name" value="WH-like_DNA-bd_sf"/>
</dbReference>
<evidence type="ECO:0000256" key="2">
    <source>
        <dbReference type="ARBA" id="ARBA00023004"/>
    </source>
</evidence>
<dbReference type="PANTHER" id="PTHR44846">
    <property type="entry name" value="MANNOSYL-D-GLYCERATE TRANSPORT/METABOLISM SYSTEM REPRESSOR MNGR-RELATED"/>
    <property type="match status" value="1"/>
</dbReference>
<keyword evidence="6" id="KW-0804">Transcription</keyword>
<evidence type="ECO:0000256" key="3">
    <source>
        <dbReference type="ARBA" id="ARBA00023014"/>
    </source>
</evidence>
<keyword evidence="11" id="KW-1185">Reference proteome</keyword>
<protein>
    <submittedName>
        <fullName evidence="10">UTRA domain-containing protein</fullName>
    </submittedName>
</protein>
<dbReference type="Proteomes" id="UP001596512">
    <property type="component" value="Unassembled WGS sequence"/>
</dbReference>
<gene>
    <name evidence="10" type="ORF">ACFQV2_13950</name>
</gene>
<evidence type="ECO:0000256" key="6">
    <source>
        <dbReference type="ARBA" id="ARBA00023163"/>
    </source>
</evidence>
<dbReference type="EMBL" id="JBHTEY010000004">
    <property type="protein sequence ID" value="MFC7614461.1"/>
    <property type="molecule type" value="Genomic_DNA"/>
</dbReference>
<dbReference type="SMART" id="SM00866">
    <property type="entry name" value="UTRA"/>
    <property type="match status" value="1"/>
</dbReference>
<dbReference type="Pfam" id="PF07702">
    <property type="entry name" value="UTRA"/>
    <property type="match status" value="1"/>
</dbReference>
<evidence type="ECO:0000313" key="11">
    <source>
        <dbReference type="Proteomes" id="UP001596512"/>
    </source>
</evidence>
<dbReference type="InterPro" id="IPR050679">
    <property type="entry name" value="Bact_HTH_transcr_reg"/>
</dbReference>
<dbReference type="SMART" id="SM00345">
    <property type="entry name" value="HTH_GNTR"/>
    <property type="match status" value="1"/>
</dbReference>
<feature type="domain" description="4Fe-4S ferredoxin-type" evidence="9">
    <location>
        <begin position="303"/>
        <end position="333"/>
    </location>
</feature>
<dbReference type="Pfam" id="PF00392">
    <property type="entry name" value="GntR"/>
    <property type="match status" value="1"/>
</dbReference>
<dbReference type="SUPFAM" id="SSF54862">
    <property type="entry name" value="4Fe-4S ferredoxins"/>
    <property type="match status" value="1"/>
</dbReference>
<dbReference type="CDD" id="cd07377">
    <property type="entry name" value="WHTH_GntR"/>
    <property type="match status" value="1"/>
</dbReference>
<keyword evidence="4" id="KW-0805">Transcription regulation</keyword>